<name>A0A229S615_AMYAL</name>
<reference evidence="1 2" key="1">
    <citation type="submission" date="2017-07" db="EMBL/GenBank/DDBJ databases">
        <title>Amycolatopsis alba DSM 44262 Genome sequencing and assembly.</title>
        <authorList>
            <person name="Kaur N."/>
            <person name="Mayilraj S."/>
        </authorList>
    </citation>
    <scope>NUCLEOTIDE SEQUENCE [LARGE SCALE GENOMIC DNA]</scope>
    <source>
        <strain evidence="1 2">DSM 44262</strain>
    </source>
</reference>
<dbReference type="EMBL" id="NMQU01000013">
    <property type="protein sequence ID" value="OXM54129.1"/>
    <property type="molecule type" value="Genomic_DNA"/>
</dbReference>
<gene>
    <name evidence="1" type="ORF">CFP75_03360</name>
</gene>
<accession>A0A229S615</accession>
<dbReference type="Proteomes" id="UP000215563">
    <property type="component" value="Unassembled WGS sequence"/>
</dbReference>
<organism evidence="1 2">
    <name type="scientific">Amycolatopsis alba DSM 44262</name>
    <dbReference type="NCBI Taxonomy" id="1125972"/>
    <lineage>
        <taxon>Bacteria</taxon>
        <taxon>Bacillati</taxon>
        <taxon>Actinomycetota</taxon>
        <taxon>Actinomycetes</taxon>
        <taxon>Pseudonocardiales</taxon>
        <taxon>Pseudonocardiaceae</taxon>
        <taxon>Amycolatopsis</taxon>
    </lineage>
</organism>
<sequence length="227" mass="23522">MCRLVGDQIGFHLGASAVEQLDFHDVLILDRTSGGGVCQVSGEQRRHVSVVGEQLLCDGVEAVEPGRFVGRVVPGGVIEVVGVVTAFTVPPLAERVDRLQLPGLAGLAAQDQTAAENPTAEGRVDSCPHVFGVVALGAAANAREAQDTSVSEGDAVPVWEGFVDVVSEMSHLFECGEEWAAEHLCELCASAEHAGQLCGALAGVAGTDRHAMFPCLGVDEGTQAQVA</sequence>
<evidence type="ECO:0000313" key="2">
    <source>
        <dbReference type="Proteomes" id="UP000215563"/>
    </source>
</evidence>
<dbReference type="AlphaFoldDB" id="A0A229S615"/>
<proteinExistence type="predicted"/>
<comment type="caution">
    <text evidence="1">The sequence shown here is derived from an EMBL/GenBank/DDBJ whole genome shotgun (WGS) entry which is preliminary data.</text>
</comment>
<protein>
    <submittedName>
        <fullName evidence="1">Uncharacterized protein</fullName>
    </submittedName>
</protein>
<keyword evidence="2" id="KW-1185">Reference proteome</keyword>
<evidence type="ECO:0000313" key="1">
    <source>
        <dbReference type="EMBL" id="OXM54129.1"/>
    </source>
</evidence>